<keyword evidence="5 17" id="KW-0597">Phosphoprotein</keyword>
<keyword evidence="12" id="KW-0902">Two-component regulatory system</keyword>
<dbReference type="InterPro" id="IPR003594">
    <property type="entry name" value="HATPase_dom"/>
</dbReference>
<dbReference type="OrthoDB" id="5563233at2"/>
<dbReference type="GO" id="GO:0005886">
    <property type="term" value="C:plasma membrane"/>
    <property type="evidence" value="ECO:0007669"/>
    <property type="project" value="UniProtKB-SubCell"/>
</dbReference>
<feature type="transmembrane region" description="Helical" evidence="18">
    <location>
        <begin position="58"/>
        <end position="78"/>
    </location>
</feature>
<dbReference type="SMART" id="SM00448">
    <property type="entry name" value="REC"/>
    <property type="match status" value="1"/>
</dbReference>
<dbReference type="FunFam" id="1.10.287.130:FF:000002">
    <property type="entry name" value="Two-component osmosensing histidine kinase"/>
    <property type="match status" value="1"/>
</dbReference>
<sequence length="844" mass="88956">MARAAPHSLLARIRARLAGRPDSEHNQAVVRLAIVALIGGYSLALWSGGAITAAEFRLCGLIAAGYLALSALYFGLILHRPGRSPTRRLLAMATDMGTLTLFIAVSGVWGTALYPVYLWITLGNGFRYGLFYLGASAVTSLAGFGWIVATADYTHAGWRIEQYGLLAGLVIVPAYAASLIRRLTQAKAEAEAANHAKSRFLANMSHELRTPLNSIIGMSDLLRATRLDTEQREMVGTVQTSGRALLGLINDILDLSRIEAGRMPVERVDFDLDHELAQIGAILRPQTDARGLSLTLAVDARVPPRLTGDIQHLRQILLNLGSNAAKFTERGGVRIAVQYCGEGADGVQLRFSVADTGVGLPASALQEIFESFSQGRNAVAGQRGGTGLGLAISRQLAGLLGGQIHVASQENVGSTFTLELTLAPAAAEEAARTAAGGAPTLLCLSGTLASPALLRPVMADSGWRLQTVEGLEEAAREAAAGGSGRVFLALDSEAAADALGTLHRRLPRLRCACLLLGEATTPVALSAEAVVELPTDPDQASLARALRALAALDPLGASAASGDAADGTQTHRRPLRVLGADDNAINRRVTAKILEGAGHEVEMVESGDAALDRLEEARFDAVLMDVNLPGTSGIDAVKLYRFAHPGDDGPPFIALTADVTEETRAACRDAGMAGFLAKPIDAGRLLDTLDSLTGGAAEARAEDAAPSNVTPIERHPTFAGDLGPVLDERTLARLLELDPDPAFVRDVLEDYLGDAGNLIEQLVAALERGAIGEARDAAHALRGTSANVGAQRLQRLASELHGAPAARLASDGLRRSRELPAELTRFLEAARRYVGHRAGQRHSR</sequence>
<dbReference type="Pfam" id="PF00512">
    <property type="entry name" value="HisKA"/>
    <property type="match status" value="1"/>
</dbReference>
<evidence type="ECO:0000256" key="17">
    <source>
        <dbReference type="PROSITE-ProRule" id="PRU00169"/>
    </source>
</evidence>
<dbReference type="Pfam" id="PF00072">
    <property type="entry name" value="Response_reg"/>
    <property type="match status" value="1"/>
</dbReference>
<feature type="transmembrane region" description="Helical" evidence="18">
    <location>
        <begin position="130"/>
        <end position="151"/>
    </location>
</feature>
<evidence type="ECO:0000313" key="23">
    <source>
        <dbReference type="Proteomes" id="UP000245474"/>
    </source>
</evidence>
<evidence type="ECO:0000256" key="11">
    <source>
        <dbReference type="ARBA" id="ARBA00022989"/>
    </source>
</evidence>
<feature type="transmembrane region" description="Helical" evidence="18">
    <location>
        <begin position="163"/>
        <end position="180"/>
    </location>
</feature>
<dbReference type="PANTHER" id="PTHR45339">
    <property type="entry name" value="HYBRID SIGNAL TRANSDUCTION HISTIDINE KINASE J"/>
    <property type="match status" value="1"/>
</dbReference>
<evidence type="ECO:0000313" key="22">
    <source>
        <dbReference type="EMBL" id="PWG65736.1"/>
    </source>
</evidence>
<dbReference type="InterPro" id="IPR036890">
    <property type="entry name" value="HATPase_C_sf"/>
</dbReference>
<organism evidence="22 23">
    <name type="scientific">Sediminicurvatus halobius</name>
    <dbReference type="NCBI Taxonomy" id="2182432"/>
    <lineage>
        <taxon>Bacteria</taxon>
        <taxon>Pseudomonadati</taxon>
        <taxon>Pseudomonadota</taxon>
        <taxon>Gammaproteobacteria</taxon>
        <taxon>Chromatiales</taxon>
        <taxon>Ectothiorhodospiraceae</taxon>
        <taxon>Sediminicurvatus</taxon>
    </lineage>
</organism>
<keyword evidence="6" id="KW-0808">Transferase</keyword>
<dbReference type="SUPFAM" id="SSF55874">
    <property type="entry name" value="ATPase domain of HSP90 chaperone/DNA topoisomerase II/histidine kinase"/>
    <property type="match status" value="1"/>
</dbReference>
<comment type="subunit">
    <text evidence="14">At low DSF concentrations, interacts with RpfF.</text>
</comment>
<dbReference type="GO" id="GO:0000155">
    <property type="term" value="F:phosphorelay sensor kinase activity"/>
    <property type="evidence" value="ECO:0007669"/>
    <property type="project" value="InterPro"/>
</dbReference>
<dbReference type="InterPro" id="IPR004358">
    <property type="entry name" value="Sig_transdc_His_kin-like_C"/>
</dbReference>
<name>A0A2U2N990_9GAMM</name>
<keyword evidence="7 18" id="KW-0812">Transmembrane</keyword>
<keyword evidence="23" id="KW-1185">Reference proteome</keyword>
<keyword evidence="8" id="KW-0547">Nucleotide-binding</keyword>
<evidence type="ECO:0000256" key="6">
    <source>
        <dbReference type="ARBA" id="ARBA00022679"/>
    </source>
</evidence>
<reference evidence="22 23" key="1">
    <citation type="submission" date="2018-05" db="EMBL/GenBank/DDBJ databases">
        <title>Spiribacter halobius sp. nov., a moderately halophilic bacterium isolated from marine solar saltern.</title>
        <authorList>
            <person name="Zheng W.-S."/>
            <person name="Lu D.-C."/>
            <person name="Du Z.-J."/>
        </authorList>
    </citation>
    <scope>NUCLEOTIDE SEQUENCE [LARGE SCALE GENOMIC DNA]</scope>
    <source>
        <strain evidence="22 23">E85</strain>
    </source>
</reference>
<dbReference type="RefSeq" id="WP_109675051.1">
    <property type="nucleotide sequence ID" value="NZ_CP086615.1"/>
</dbReference>
<dbReference type="PROSITE" id="PS50109">
    <property type="entry name" value="HIS_KIN"/>
    <property type="match status" value="1"/>
</dbReference>
<keyword evidence="10" id="KW-0067">ATP-binding</keyword>
<evidence type="ECO:0000259" key="20">
    <source>
        <dbReference type="PROSITE" id="PS50110"/>
    </source>
</evidence>
<dbReference type="CDD" id="cd17546">
    <property type="entry name" value="REC_hyHK_CKI1_RcsC-like"/>
    <property type="match status" value="1"/>
</dbReference>
<dbReference type="GO" id="GO:0005524">
    <property type="term" value="F:ATP binding"/>
    <property type="evidence" value="ECO:0007669"/>
    <property type="project" value="UniProtKB-KW"/>
</dbReference>
<feature type="domain" description="Response regulatory" evidence="20">
    <location>
        <begin position="576"/>
        <end position="693"/>
    </location>
</feature>
<dbReference type="Pfam" id="PF02518">
    <property type="entry name" value="HATPase_c"/>
    <property type="match status" value="1"/>
</dbReference>
<dbReference type="InterPro" id="IPR005467">
    <property type="entry name" value="His_kinase_dom"/>
</dbReference>
<dbReference type="InterPro" id="IPR036641">
    <property type="entry name" value="HPT_dom_sf"/>
</dbReference>
<dbReference type="PROSITE" id="PS50894">
    <property type="entry name" value="HPT"/>
    <property type="match status" value="1"/>
</dbReference>
<comment type="catalytic activity">
    <reaction evidence="1">
        <text>ATP + protein L-histidine = ADP + protein N-phospho-L-histidine.</text>
        <dbReference type="EC" id="2.7.13.3"/>
    </reaction>
</comment>
<feature type="transmembrane region" description="Helical" evidence="18">
    <location>
        <begin position="98"/>
        <end position="118"/>
    </location>
</feature>
<dbReference type="CDD" id="cd00082">
    <property type="entry name" value="HisKA"/>
    <property type="match status" value="1"/>
</dbReference>
<keyword evidence="4" id="KW-1003">Cell membrane</keyword>
<evidence type="ECO:0000259" key="21">
    <source>
        <dbReference type="PROSITE" id="PS50894"/>
    </source>
</evidence>
<dbReference type="Pfam" id="PF01627">
    <property type="entry name" value="Hpt"/>
    <property type="match status" value="1"/>
</dbReference>
<dbReference type="FunFam" id="3.30.565.10:FF:000010">
    <property type="entry name" value="Sensor histidine kinase RcsC"/>
    <property type="match status" value="1"/>
</dbReference>
<evidence type="ECO:0000256" key="9">
    <source>
        <dbReference type="ARBA" id="ARBA00022777"/>
    </source>
</evidence>
<protein>
    <recommendedName>
        <fullName evidence="15">Sensory/regulatory protein RpfC</fullName>
        <ecNumber evidence="3">2.7.13.3</ecNumber>
    </recommendedName>
</protein>
<dbReference type="Proteomes" id="UP000245474">
    <property type="component" value="Unassembled WGS sequence"/>
</dbReference>
<feature type="domain" description="Histidine kinase" evidence="19">
    <location>
        <begin position="203"/>
        <end position="424"/>
    </location>
</feature>
<keyword evidence="9" id="KW-0418">Kinase</keyword>
<dbReference type="SMART" id="SM00073">
    <property type="entry name" value="HPT"/>
    <property type="match status" value="1"/>
</dbReference>
<dbReference type="SUPFAM" id="SSF47384">
    <property type="entry name" value="Homodimeric domain of signal transducing histidine kinase"/>
    <property type="match status" value="1"/>
</dbReference>
<proteinExistence type="predicted"/>
<dbReference type="InterPro" id="IPR008207">
    <property type="entry name" value="Sig_transdc_His_kin_Hpt_dom"/>
</dbReference>
<keyword evidence="11 18" id="KW-1133">Transmembrane helix</keyword>
<keyword evidence="13 18" id="KW-0472">Membrane</keyword>
<evidence type="ECO:0000256" key="7">
    <source>
        <dbReference type="ARBA" id="ARBA00022692"/>
    </source>
</evidence>
<dbReference type="EMBL" id="QFFI01000001">
    <property type="protein sequence ID" value="PWG65736.1"/>
    <property type="molecule type" value="Genomic_DNA"/>
</dbReference>
<dbReference type="Gene3D" id="1.10.287.130">
    <property type="match status" value="1"/>
</dbReference>
<dbReference type="PANTHER" id="PTHR45339:SF1">
    <property type="entry name" value="HYBRID SIGNAL TRANSDUCTION HISTIDINE KINASE J"/>
    <property type="match status" value="1"/>
</dbReference>
<evidence type="ECO:0000256" key="10">
    <source>
        <dbReference type="ARBA" id="ARBA00022840"/>
    </source>
</evidence>
<dbReference type="SUPFAM" id="SSF52172">
    <property type="entry name" value="CheY-like"/>
    <property type="match status" value="1"/>
</dbReference>
<evidence type="ECO:0000256" key="5">
    <source>
        <dbReference type="ARBA" id="ARBA00022553"/>
    </source>
</evidence>
<evidence type="ECO:0000256" key="2">
    <source>
        <dbReference type="ARBA" id="ARBA00004651"/>
    </source>
</evidence>
<feature type="domain" description="HPt" evidence="21">
    <location>
        <begin position="740"/>
        <end position="830"/>
    </location>
</feature>
<evidence type="ECO:0000259" key="19">
    <source>
        <dbReference type="PROSITE" id="PS50109"/>
    </source>
</evidence>
<dbReference type="AlphaFoldDB" id="A0A2U2N990"/>
<feature type="modified residue" description="4-aspartylphosphate" evidence="17">
    <location>
        <position position="625"/>
    </location>
</feature>
<dbReference type="EC" id="2.7.13.3" evidence="3"/>
<dbReference type="SMART" id="SM00387">
    <property type="entry name" value="HATPase_c"/>
    <property type="match status" value="1"/>
</dbReference>
<comment type="caution">
    <text evidence="22">The sequence shown here is derived from an EMBL/GenBank/DDBJ whole genome shotgun (WGS) entry which is preliminary data.</text>
</comment>
<evidence type="ECO:0000256" key="13">
    <source>
        <dbReference type="ARBA" id="ARBA00023136"/>
    </source>
</evidence>
<evidence type="ECO:0000256" key="8">
    <source>
        <dbReference type="ARBA" id="ARBA00022741"/>
    </source>
</evidence>
<comment type="subcellular location">
    <subcellularLocation>
        <location evidence="2">Cell membrane</location>
        <topology evidence="2">Multi-pass membrane protein</topology>
    </subcellularLocation>
</comment>
<dbReference type="InterPro" id="IPR003661">
    <property type="entry name" value="HisK_dim/P_dom"/>
</dbReference>
<dbReference type="Gene3D" id="3.30.565.10">
    <property type="entry name" value="Histidine kinase-like ATPase, C-terminal domain"/>
    <property type="match status" value="1"/>
</dbReference>
<gene>
    <name evidence="22" type="ORF">DEM34_00230</name>
</gene>
<dbReference type="CDD" id="cd16922">
    <property type="entry name" value="HATPase_EvgS-ArcB-TorS-like"/>
    <property type="match status" value="1"/>
</dbReference>
<evidence type="ECO:0000256" key="18">
    <source>
        <dbReference type="SAM" id="Phobius"/>
    </source>
</evidence>
<dbReference type="Gene3D" id="1.20.120.160">
    <property type="entry name" value="HPT domain"/>
    <property type="match status" value="1"/>
</dbReference>
<feature type="transmembrane region" description="Helical" evidence="18">
    <location>
        <begin position="28"/>
        <end position="46"/>
    </location>
</feature>
<accession>A0A2U2N990</accession>
<dbReference type="Gene3D" id="3.40.50.2300">
    <property type="match status" value="1"/>
</dbReference>
<evidence type="ECO:0000256" key="1">
    <source>
        <dbReference type="ARBA" id="ARBA00000085"/>
    </source>
</evidence>
<evidence type="ECO:0000256" key="4">
    <source>
        <dbReference type="ARBA" id="ARBA00022475"/>
    </source>
</evidence>
<dbReference type="SMART" id="SM00388">
    <property type="entry name" value="HisKA"/>
    <property type="match status" value="1"/>
</dbReference>
<dbReference type="PROSITE" id="PS50110">
    <property type="entry name" value="RESPONSE_REGULATORY"/>
    <property type="match status" value="1"/>
</dbReference>
<dbReference type="PRINTS" id="PR00344">
    <property type="entry name" value="BCTRLSENSOR"/>
</dbReference>
<evidence type="ECO:0000256" key="3">
    <source>
        <dbReference type="ARBA" id="ARBA00012438"/>
    </source>
</evidence>
<evidence type="ECO:0000256" key="12">
    <source>
        <dbReference type="ARBA" id="ARBA00023012"/>
    </source>
</evidence>
<evidence type="ECO:0000256" key="15">
    <source>
        <dbReference type="ARBA" id="ARBA00068150"/>
    </source>
</evidence>
<feature type="modified residue" description="Phosphohistidine" evidence="16">
    <location>
        <position position="779"/>
    </location>
</feature>
<dbReference type="InterPro" id="IPR001789">
    <property type="entry name" value="Sig_transdc_resp-reg_receiver"/>
</dbReference>
<evidence type="ECO:0000256" key="14">
    <source>
        <dbReference type="ARBA" id="ARBA00064003"/>
    </source>
</evidence>
<evidence type="ECO:0000256" key="16">
    <source>
        <dbReference type="PROSITE-ProRule" id="PRU00110"/>
    </source>
</evidence>
<dbReference type="InterPro" id="IPR011006">
    <property type="entry name" value="CheY-like_superfamily"/>
</dbReference>
<dbReference type="InterPro" id="IPR036097">
    <property type="entry name" value="HisK_dim/P_sf"/>
</dbReference>
<dbReference type="SUPFAM" id="SSF47226">
    <property type="entry name" value="Histidine-containing phosphotransfer domain, HPT domain"/>
    <property type="match status" value="1"/>
</dbReference>